<sequence>MKQIKKILSCLLFFCVSLFYAQNKGYSINIDRLYLADESKSNNSDDSKIKIKFSSLDNGNYFVFNRLLYGNKTGKVLAYFKAFNTVVIRSQHKLSYLTFKEAFPKGGFYKTTTSKSLFGQQATLYAFDNDVLDIKLWVAPGARTGTGFEGYLNAMGLLQNLPKGNTIIAVSILGIELDMSNFKEDTYSNVKSNLSDVLVGFKEPKDSLLSCVDEKKQREKPFVANGEKIDLLFNYKISSKISLKDSKGKMVFETNTLVYSNKDNSVSLQIFDEPNSEGISFIYSNKNLGQIIEGTHNNDKLFMENGKLIDFQDCYILKEKINAKKSNITQLIAGDEYEFKLHLIEKNDVDFPDFTNQIISNGFVSKRITLTKDLEMQEYTSEIELGTYKFKLEK</sequence>
<dbReference type="EMBL" id="JAAJBV010000003">
    <property type="protein sequence ID" value="NHM04082.1"/>
    <property type="molecule type" value="Genomic_DNA"/>
</dbReference>
<reference evidence="2 3" key="1">
    <citation type="submission" date="2020-02" db="EMBL/GenBank/DDBJ databases">
        <authorList>
            <person name="Chen W.-M."/>
        </authorList>
    </citation>
    <scope>NUCLEOTIDE SEQUENCE [LARGE SCALE GENOMIC DNA]</scope>
    <source>
        <strain evidence="2 3">TWA-26</strain>
    </source>
</reference>
<dbReference type="Proteomes" id="UP000761423">
    <property type="component" value="Unassembled WGS sequence"/>
</dbReference>
<evidence type="ECO:0000313" key="3">
    <source>
        <dbReference type="Proteomes" id="UP000761423"/>
    </source>
</evidence>
<keyword evidence="1" id="KW-0732">Signal</keyword>
<accession>A0ABX0IBT3</accession>
<feature type="signal peptide" evidence="1">
    <location>
        <begin position="1"/>
        <end position="21"/>
    </location>
</feature>
<proteinExistence type="predicted"/>
<keyword evidence="3" id="KW-1185">Reference proteome</keyword>
<evidence type="ECO:0000256" key="1">
    <source>
        <dbReference type="SAM" id="SignalP"/>
    </source>
</evidence>
<comment type="caution">
    <text evidence="2">The sequence shown here is derived from an EMBL/GenBank/DDBJ whole genome shotgun (WGS) entry which is preliminary data.</text>
</comment>
<gene>
    <name evidence="2" type="ORF">G4L40_05115</name>
</gene>
<feature type="chain" id="PRO_5047346806" evidence="1">
    <location>
        <begin position="22"/>
        <end position="394"/>
    </location>
</feature>
<dbReference type="RefSeq" id="WP_166236081.1">
    <property type="nucleotide sequence ID" value="NZ_JAAJBV010000003.1"/>
</dbReference>
<protein>
    <submittedName>
        <fullName evidence="2">Uncharacterized protein</fullName>
    </submittedName>
</protein>
<name>A0ABX0IBT3_9FLAO</name>
<organism evidence="2 3">
    <name type="scientific">Flavobacterium celericrescens</name>
    <dbReference type="NCBI Taxonomy" id="2709780"/>
    <lineage>
        <taxon>Bacteria</taxon>
        <taxon>Pseudomonadati</taxon>
        <taxon>Bacteroidota</taxon>
        <taxon>Flavobacteriia</taxon>
        <taxon>Flavobacteriales</taxon>
        <taxon>Flavobacteriaceae</taxon>
        <taxon>Flavobacterium</taxon>
    </lineage>
</organism>
<evidence type="ECO:0000313" key="2">
    <source>
        <dbReference type="EMBL" id="NHM04082.1"/>
    </source>
</evidence>